<dbReference type="PIRSF" id="PIRSF002465">
    <property type="entry name" value="Phsphlp_syn_PlsX"/>
    <property type="match status" value="1"/>
</dbReference>
<evidence type="ECO:0000256" key="5">
    <source>
        <dbReference type="ARBA" id="ARBA00023098"/>
    </source>
</evidence>
<dbReference type="PANTHER" id="PTHR30100">
    <property type="entry name" value="FATTY ACID/PHOSPHOLIPID SYNTHESIS PROTEIN PLSX"/>
    <property type="match status" value="1"/>
</dbReference>
<evidence type="ECO:0000313" key="11">
    <source>
        <dbReference type="EMBL" id="HHY27556.1"/>
    </source>
</evidence>
<keyword evidence="7 10" id="KW-1208">Phospholipid metabolism</keyword>
<comment type="subcellular location">
    <subcellularLocation>
        <location evidence="10">Cytoplasm</location>
    </subcellularLocation>
    <text evidence="10">Associated with the membrane possibly through PlsY.</text>
</comment>
<keyword evidence="3 10" id="KW-0444">Lipid biosynthesis</keyword>
<evidence type="ECO:0000256" key="1">
    <source>
        <dbReference type="ARBA" id="ARBA00001232"/>
    </source>
</evidence>
<gene>
    <name evidence="10 11" type="primary">plsX</name>
    <name evidence="11" type="ORF">GX523_12615</name>
</gene>
<comment type="function">
    <text evidence="10">Catalyzes the reversible formation of acyl-phosphate (acyl-PO(4)) from acyl-[acyl-carrier-protein] (acyl-ACP). This enzyme utilizes acyl-ACP as fatty acyl donor, but not acyl-CoA.</text>
</comment>
<dbReference type="GO" id="GO:0006633">
    <property type="term" value="P:fatty acid biosynthetic process"/>
    <property type="evidence" value="ECO:0007669"/>
    <property type="project" value="UniProtKB-UniRule"/>
</dbReference>
<evidence type="ECO:0000256" key="4">
    <source>
        <dbReference type="ARBA" id="ARBA00022679"/>
    </source>
</evidence>
<evidence type="ECO:0000256" key="9">
    <source>
        <dbReference type="ARBA" id="ARBA00046608"/>
    </source>
</evidence>
<comment type="caution">
    <text evidence="11">The sequence shown here is derived from an EMBL/GenBank/DDBJ whole genome shotgun (WGS) entry which is preliminary data.</text>
</comment>
<dbReference type="Proteomes" id="UP000553059">
    <property type="component" value="Unassembled WGS sequence"/>
</dbReference>
<dbReference type="InterPro" id="IPR003664">
    <property type="entry name" value="FA_synthesis"/>
</dbReference>
<name>A0A7C7D6M3_9FIRM</name>
<dbReference type="EMBL" id="DUTF01000274">
    <property type="protein sequence ID" value="HHY27556.1"/>
    <property type="molecule type" value="Genomic_DNA"/>
</dbReference>
<dbReference type="UniPathway" id="UPA00085"/>
<dbReference type="GO" id="GO:0005737">
    <property type="term" value="C:cytoplasm"/>
    <property type="evidence" value="ECO:0007669"/>
    <property type="project" value="UniProtKB-SubCell"/>
</dbReference>
<reference evidence="11 12" key="1">
    <citation type="journal article" date="2020" name="Biotechnol. Biofuels">
        <title>New insights from the biogas microbiome by comprehensive genome-resolved metagenomics of nearly 1600 species originating from multiple anaerobic digesters.</title>
        <authorList>
            <person name="Campanaro S."/>
            <person name="Treu L."/>
            <person name="Rodriguez-R L.M."/>
            <person name="Kovalovszki A."/>
            <person name="Ziels R.M."/>
            <person name="Maus I."/>
            <person name="Zhu X."/>
            <person name="Kougias P.G."/>
            <person name="Basile A."/>
            <person name="Luo G."/>
            <person name="Schluter A."/>
            <person name="Konstantinidis K.T."/>
            <person name="Angelidaki I."/>
        </authorList>
    </citation>
    <scope>NUCLEOTIDE SEQUENCE [LARGE SCALE GENOMIC DNA]</scope>
    <source>
        <strain evidence="11">AS05jafATM_4</strain>
    </source>
</reference>
<evidence type="ECO:0000256" key="3">
    <source>
        <dbReference type="ARBA" id="ARBA00022516"/>
    </source>
</evidence>
<dbReference type="HAMAP" id="MF_00019">
    <property type="entry name" value="PlsX"/>
    <property type="match status" value="1"/>
</dbReference>
<evidence type="ECO:0000256" key="7">
    <source>
        <dbReference type="ARBA" id="ARBA00023264"/>
    </source>
</evidence>
<organism evidence="11 12">
    <name type="scientific">Desulfitobacterium dehalogenans</name>
    <dbReference type="NCBI Taxonomy" id="36854"/>
    <lineage>
        <taxon>Bacteria</taxon>
        <taxon>Bacillati</taxon>
        <taxon>Bacillota</taxon>
        <taxon>Clostridia</taxon>
        <taxon>Eubacteriales</taxon>
        <taxon>Desulfitobacteriaceae</taxon>
        <taxon>Desulfitobacterium</taxon>
    </lineage>
</organism>
<comment type="similarity">
    <text evidence="10">Belongs to the PlsX family.</text>
</comment>
<dbReference type="PANTHER" id="PTHR30100:SF1">
    <property type="entry name" value="PHOSPHATE ACYLTRANSFERASE"/>
    <property type="match status" value="1"/>
</dbReference>
<dbReference type="EC" id="2.3.1.274" evidence="8 10"/>
<comment type="pathway">
    <text evidence="10">Lipid metabolism; phospholipid metabolism.</text>
</comment>
<comment type="catalytic activity">
    <reaction evidence="1 10">
        <text>a fatty acyl-[ACP] + phosphate = an acyl phosphate + holo-[ACP]</text>
        <dbReference type="Rhea" id="RHEA:42292"/>
        <dbReference type="Rhea" id="RHEA-COMP:9685"/>
        <dbReference type="Rhea" id="RHEA-COMP:14125"/>
        <dbReference type="ChEBI" id="CHEBI:43474"/>
        <dbReference type="ChEBI" id="CHEBI:59918"/>
        <dbReference type="ChEBI" id="CHEBI:64479"/>
        <dbReference type="ChEBI" id="CHEBI:138651"/>
        <dbReference type="EC" id="2.3.1.274"/>
    </reaction>
</comment>
<keyword evidence="11" id="KW-0012">Acyltransferase</keyword>
<dbReference type="GO" id="GO:0008654">
    <property type="term" value="P:phospholipid biosynthetic process"/>
    <property type="evidence" value="ECO:0007669"/>
    <property type="project" value="UniProtKB-KW"/>
</dbReference>
<keyword evidence="2 10" id="KW-0963">Cytoplasm</keyword>
<sequence>MIRIAVDAMGGDHAPGEIVKGALRSIEYFDIEVILVGRPELIKEFLPQGNLPAKVRIKEANQVVGMDEHPAQAVRRKKDSSIVVATRLVKEGEADALVSAGSTGAQMAASLLGLGRIKGIDRPAIVTVLPTLEGGKLLLDVGANPDAKPEHLLQYAMMGSIYAESILGIENPKVGLLNIGTEETKGNELTQTAYPLLQKAPLNFIGNVEGRAIPYGQAADVVVCEGFVGNVVLKTTEGLAGALFQLIKEKITSTPLRKLGALAIKPGLKEIAKMMDYAEYGGAPLLGVNGISIISHGSSNEKAIFNAIRVAKECVESGFIEEIRKELPRFTGPQE</sequence>
<dbReference type="Pfam" id="PF02504">
    <property type="entry name" value="FA_synthesis"/>
    <property type="match status" value="1"/>
</dbReference>
<dbReference type="AlphaFoldDB" id="A0A7C7D6M3"/>
<evidence type="ECO:0000313" key="12">
    <source>
        <dbReference type="Proteomes" id="UP000553059"/>
    </source>
</evidence>
<protein>
    <recommendedName>
        <fullName evidence="8 10">Phosphate acyltransferase</fullName>
        <ecNumber evidence="8 10">2.3.1.274</ecNumber>
    </recommendedName>
    <alternativeName>
        <fullName evidence="10">Acyl-ACP phosphotransacylase</fullName>
    </alternativeName>
    <alternativeName>
        <fullName evidence="10">Acyl-[acyl-carrier-protein]--phosphate acyltransferase</fullName>
    </alternativeName>
    <alternativeName>
        <fullName evidence="10">Phosphate-acyl-ACP acyltransferase</fullName>
    </alternativeName>
</protein>
<keyword evidence="4 10" id="KW-0808">Transferase</keyword>
<proteinExistence type="inferred from homology"/>
<keyword evidence="6 10" id="KW-0594">Phospholipid biosynthesis</keyword>
<keyword evidence="5 10" id="KW-0443">Lipid metabolism</keyword>
<dbReference type="SUPFAM" id="SSF53659">
    <property type="entry name" value="Isocitrate/Isopropylmalate dehydrogenase-like"/>
    <property type="match status" value="1"/>
</dbReference>
<accession>A0A7C7D6M3</accession>
<dbReference type="NCBIfam" id="TIGR00182">
    <property type="entry name" value="plsX"/>
    <property type="match status" value="1"/>
</dbReference>
<evidence type="ECO:0000256" key="10">
    <source>
        <dbReference type="HAMAP-Rule" id="MF_00019"/>
    </source>
</evidence>
<evidence type="ECO:0000256" key="6">
    <source>
        <dbReference type="ARBA" id="ARBA00023209"/>
    </source>
</evidence>
<comment type="subunit">
    <text evidence="9 10">Homodimer. Probably interacts with PlsY.</text>
</comment>
<dbReference type="InterPro" id="IPR012281">
    <property type="entry name" value="Phospholipid_synth_PlsX-like"/>
</dbReference>
<evidence type="ECO:0000256" key="8">
    <source>
        <dbReference type="ARBA" id="ARBA00024069"/>
    </source>
</evidence>
<dbReference type="GO" id="GO:0043811">
    <property type="term" value="F:phosphate:acyl-[acyl carrier protein] acyltransferase activity"/>
    <property type="evidence" value="ECO:0007669"/>
    <property type="project" value="UniProtKB-UniRule"/>
</dbReference>
<evidence type="ECO:0000256" key="2">
    <source>
        <dbReference type="ARBA" id="ARBA00022490"/>
    </source>
</evidence>
<dbReference type="Gene3D" id="3.40.718.10">
    <property type="entry name" value="Isopropylmalate Dehydrogenase"/>
    <property type="match status" value="1"/>
</dbReference>